<evidence type="ECO:0000256" key="6">
    <source>
        <dbReference type="ARBA" id="ARBA00033074"/>
    </source>
</evidence>
<dbReference type="PANTHER" id="PTHR30288:SF0">
    <property type="entry name" value="FLAGELLAR HOOK-ASSOCIATED PROTEIN 2"/>
    <property type="match status" value="1"/>
</dbReference>
<keyword evidence="12" id="KW-1185">Reference proteome</keyword>
<evidence type="ECO:0000259" key="10">
    <source>
        <dbReference type="Pfam" id="PF07195"/>
    </source>
</evidence>
<evidence type="ECO:0000256" key="2">
    <source>
        <dbReference type="ARBA" id="ARBA00009764"/>
    </source>
</evidence>
<dbReference type="EMBL" id="JAPQES010000005">
    <property type="protein sequence ID" value="MCY6371781.1"/>
    <property type="molecule type" value="Genomic_DNA"/>
</dbReference>
<gene>
    <name evidence="11" type="primary">fliD</name>
    <name evidence="11" type="ORF">OXH55_14130</name>
</gene>
<evidence type="ECO:0000256" key="3">
    <source>
        <dbReference type="ARBA" id="ARBA00011255"/>
    </source>
</evidence>
<keyword evidence="11" id="KW-0282">Flagellum</keyword>
<sequence>MSLLQKSIDRDLCSYFSDFKERAEELLLILKSITSTQEEGVFMSKLVSSSDDSKVEAHITNRAEVGIYNIKVLKLASSQKNLSDGLYIKEFCLLDEGKHIFTLLYGQKSIDISVDIKDEDKNDTVLEKLLQAIEKANVEIYGNIECYGKYKEKLVLNGKNKGRSNSFKLFDKDGRIISYTGIWNVAREAKNAEFIINDISYENEENIAILQDEDIILKFNEVSKRNIEIKIWNDVRKVEENIESFKKKYNLFFKRLKKIKSYKEIEDEIKILEEKDIKKLNEIGLKADNIYYIKLNKNILRKNLKDNYEKVKEVFMIRNDFLLELTKFCSQLVENKFTIIKDNFTVEKNNEEINSKAVYTNEGKIAFTKEEIGKKMDYIC</sequence>
<evidence type="ECO:0000256" key="7">
    <source>
        <dbReference type="ARBA" id="ARBA00033192"/>
    </source>
</evidence>
<evidence type="ECO:0000259" key="9">
    <source>
        <dbReference type="Pfam" id="PF02465"/>
    </source>
</evidence>
<dbReference type="InterPro" id="IPR003481">
    <property type="entry name" value="FliD_N"/>
</dbReference>
<comment type="subcellular location">
    <subcellularLocation>
        <location evidence="1">Bacterial flagellum</location>
    </subcellularLocation>
</comment>
<feature type="coiled-coil region" evidence="8">
    <location>
        <begin position="255"/>
        <end position="282"/>
    </location>
</feature>
<comment type="subunit">
    <text evidence="3">Homopentamer.</text>
</comment>
<comment type="caution">
    <text evidence="11">The sequence shown here is derived from an EMBL/GenBank/DDBJ whole genome shotgun (WGS) entry which is preliminary data.</text>
</comment>
<evidence type="ECO:0000313" key="12">
    <source>
        <dbReference type="Proteomes" id="UP001079657"/>
    </source>
</evidence>
<evidence type="ECO:0000313" key="11">
    <source>
        <dbReference type="EMBL" id="MCY6371781.1"/>
    </source>
</evidence>
<evidence type="ECO:0000256" key="5">
    <source>
        <dbReference type="ARBA" id="ARBA00023143"/>
    </source>
</evidence>
<keyword evidence="11" id="KW-0969">Cilium</keyword>
<dbReference type="Proteomes" id="UP001079657">
    <property type="component" value="Unassembled WGS sequence"/>
</dbReference>
<dbReference type="RefSeq" id="WP_268050671.1">
    <property type="nucleotide sequence ID" value="NZ_JAPQES010000005.1"/>
</dbReference>
<dbReference type="Pfam" id="PF02465">
    <property type="entry name" value="FliD_N"/>
    <property type="match status" value="1"/>
</dbReference>
<feature type="domain" description="Flagellar hook-associated protein 2 N-terminal" evidence="9">
    <location>
        <begin position="10"/>
        <end position="79"/>
    </location>
</feature>
<feature type="domain" description="Flagellar hook-associated protein 2 C-terminal" evidence="10">
    <location>
        <begin position="189"/>
        <end position="271"/>
    </location>
</feature>
<keyword evidence="5" id="KW-0975">Bacterial flagellum</keyword>
<keyword evidence="11" id="KW-0966">Cell projection</keyword>
<reference evidence="11" key="1">
    <citation type="submission" date="2022-12" db="EMBL/GenBank/DDBJ databases">
        <authorList>
            <person name="Wang J."/>
        </authorList>
    </citation>
    <scope>NUCLEOTIDE SEQUENCE</scope>
    <source>
        <strain evidence="11">HY-42-06</strain>
    </source>
</reference>
<organism evidence="11 12">
    <name type="scientific">Clostridium ganghwense</name>
    <dbReference type="NCBI Taxonomy" id="312089"/>
    <lineage>
        <taxon>Bacteria</taxon>
        <taxon>Bacillati</taxon>
        <taxon>Bacillota</taxon>
        <taxon>Clostridia</taxon>
        <taxon>Eubacteriales</taxon>
        <taxon>Clostridiaceae</taxon>
        <taxon>Clostridium</taxon>
    </lineage>
</organism>
<evidence type="ECO:0000256" key="8">
    <source>
        <dbReference type="SAM" id="Coils"/>
    </source>
</evidence>
<accession>A0ABT4CRU3</accession>
<protein>
    <recommendedName>
        <fullName evidence="7">Filament cap protein</fullName>
    </recommendedName>
    <alternativeName>
        <fullName evidence="6">Flagellar cap protein</fullName>
    </alternativeName>
</protein>
<keyword evidence="4 8" id="KW-0175">Coiled coil</keyword>
<comment type="similarity">
    <text evidence="2">Belongs to the FliD family.</text>
</comment>
<dbReference type="InterPro" id="IPR010809">
    <property type="entry name" value="FliD_C"/>
</dbReference>
<evidence type="ECO:0000256" key="4">
    <source>
        <dbReference type="ARBA" id="ARBA00023054"/>
    </source>
</evidence>
<dbReference type="InterPro" id="IPR040026">
    <property type="entry name" value="FliD"/>
</dbReference>
<evidence type="ECO:0000256" key="1">
    <source>
        <dbReference type="ARBA" id="ARBA00004365"/>
    </source>
</evidence>
<dbReference type="Pfam" id="PF07195">
    <property type="entry name" value="FliD_C"/>
    <property type="match status" value="1"/>
</dbReference>
<proteinExistence type="inferred from homology"/>
<name>A0ABT4CRU3_9CLOT</name>
<dbReference type="PANTHER" id="PTHR30288">
    <property type="entry name" value="FLAGELLAR CAP/ASSEMBLY PROTEIN FLID"/>
    <property type="match status" value="1"/>
</dbReference>